<sequence>MVKSSRICFLSALAVAVSATEVLVPKHLPTRELLRDAYTYSLEPVWTQNYISSNSIRNLSNLIADIIGKSLTFRMRGTTADQTYFHPELNVLAVALPNTTVTHTFNIINAWFEQWSSYFPEGTDFLYTLNLRVNSSAWENAVQELQRLVYFHLGTNAEYSNHVPLPYEHKNESLQAGIQSLSYDRYLMAHVLASDKQQRFAQIPSANISEFSGYAIYASGTRHHEQPDKIVLIDLQIWNGTRGLSNPSTLSTTDSLYHSSGQRPVRKVSMTTCWLTGTRLGVIRLQTPGTNAKSEISVFGLDFDPQTGVQIGALRTEEIVVGGDGRICLKMQAAEAVLLYRK</sequence>
<feature type="chain" id="PRO_5040305690" evidence="1">
    <location>
        <begin position="20"/>
        <end position="342"/>
    </location>
</feature>
<name>A0A9P8G9Q4_AURME</name>
<feature type="non-terminal residue" evidence="3">
    <location>
        <position position="342"/>
    </location>
</feature>
<dbReference type="Proteomes" id="UP000767238">
    <property type="component" value="Unassembled WGS sequence"/>
</dbReference>
<evidence type="ECO:0000256" key="1">
    <source>
        <dbReference type="SAM" id="SignalP"/>
    </source>
</evidence>
<protein>
    <submittedName>
        <fullName evidence="3">Glycoside hydrolase family 79 protein</fullName>
    </submittedName>
</protein>
<dbReference type="InterPro" id="IPR031728">
    <property type="entry name" value="GlcAase_C"/>
</dbReference>
<feature type="domain" description="Beta-glucuronidase C-terminal" evidence="2">
    <location>
        <begin position="213"/>
        <end position="338"/>
    </location>
</feature>
<dbReference type="Pfam" id="PF16862">
    <property type="entry name" value="Glyco_hydro_79C"/>
    <property type="match status" value="1"/>
</dbReference>
<reference evidence="3" key="2">
    <citation type="submission" date="2021-08" db="EMBL/GenBank/DDBJ databases">
        <authorList>
            <person name="Gostincar C."/>
            <person name="Sun X."/>
            <person name="Song Z."/>
            <person name="Gunde-Cimerman N."/>
        </authorList>
    </citation>
    <scope>NUCLEOTIDE SEQUENCE</scope>
    <source>
        <strain evidence="3">EXF-8016</strain>
    </source>
</reference>
<reference evidence="3" key="1">
    <citation type="journal article" date="2021" name="J Fungi (Basel)">
        <title>Virulence traits and population genomics of the black yeast Aureobasidium melanogenum.</title>
        <authorList>
            <person name="Cernosa A."/>
            <person name="Sun X."/>
            <person name="Gostincar C."/>
            <person name="Fang C."/>
            <person name="Gunde-Cimerman N."/>
            <person name="Song Z."/>
        </authorList>
    </citation>
    <scope>NUCLEOTIDE SEQUENCE</scope>
    <source>
        <strain evidence="3">EXF-8016</strain>
    </source>
</reference>
<evidence type="ECO:0000259" key="2">
    <source>
        <dbReference type="Pfam" id="PF16862"/>
    </source>
</evidence>
<feature type="signal peptide" evidence="1">
    <location>
        <begin position="1"/>
        <end position="19"/>
    </location>
</feature>
<dbReference type="AlphaFoldDB" id="A0A9P8G9Q4"/>
<dbReference type="EMBL" id="JAHFYH010000088">
    <property type="protein sequence ID" value="KAH0214075.1"/>
    <property type="molecule type" value="Genomic_DNA"/>
</dbReference>
<evidence type="ECO:0000313" key="3">
    <source>
        <dbReference type="EMBL" id="KAH0214075.1"/>
    </source>
</evidence>
<keyword evidence="3" id="KW-0378">Hydrolase</keyword>
<dbReference type="OrthoDB" id="2831684at2759"/>
<comment type="caution">
    <text evidence="3">The sequence shown here is derived from an EMBL/GenBank/DDBJ whole genome shotgun (WGS) entry which is preliminary data.</text>
</comment>
<keyword evidence="1" id="KW-0732">Signal</keyword>
<dbReference type="Gene3D" id="3.20.20.80">
    <property type="entry name" value="Glycosidases"/>
    <property type="match status" value="1"/>
</dbReference>
<dbReference type="PANTHER" id="PTHR36183">
    <property type="entry name" value="BETA-GLUCURONIDASE"/>
    <property type="match status" value="1"/>
</dbReference>
<dbReference type="InterPro" id="IPR052974">
    <property type="entry name" value="GH79_Enzymes"/>
</dbReference>
<dbReference type="PANTHER" id="PTHR36183:SF2">
    <property type="entry name" value="BETA-GLUCURONIDASE C-TERMINAL DOMAIN-CONTAINING PROTEIN"/>
    <property type="match status" value="1"/>
</dbReference>
<proteinExistence type="predicted"/>
<accession>A0A9P8G9Q4</accession>
<evidence type="ECO:0000313" key="4">
    <source>
        <dbReference type="Proteomes" id="UP000767238"/>
    </source>
</evidence>
<organism evidence="3 4">
    <name type="scientific">Aureobasidium melanogenum</name>
    <name type="common">Aureobasidium pullulans var. melanogenum</name>
    <dbReference type="NCBI Taxonomy" id="46634"/>
    <lineage>
        <taxon>Eukaryota</taxon>
        <taxon>Fungi</taxon>
        <taxon>Dikarya</taxon>
        <taxon>Ascomycota</taxon>
        <taxon>Pezizomycotina</taxon>
        <taxon>Dothideomycetes</taxon>
        <taxon>Dothideomycetidae</taxon>
        <taxon>Dothideales</taxon>
        <taxon>Saccotheciaceae</taxon>
        <taxon>Aureobasidium</taxon>
    </lineage>
</organism>
<dbReference type="GO" id="GO:0016787">
    <property type="term" value="F:hydrolase activity"/>
    <property type="evidence" value="ECO:0007669"/>
    <property type="project" value="UniProtKB-KW"/>
</dbReference>
<gene>
    <name evidence="3" type="ORF">KCV03_g8623</name>
</gene>